<gene>
    <name evidence="1" type="ORF">ABS362_13170</name>
</gene>
<organism evidence="1 2">
    <name type="scientific">Pontibacter populi</name>
    <dbReference type="NCBI Taxonomy" id="890055"/>
    <lineage>
        <taxon>Bacteria</taxon>
        <taxon>Pseudomonadati</taxon>
        <taxon>Bacteroidota</taxon>
        <taxon>Cytophagia</taxon>
        <taxon>Cytophagales</taxon>
        <taxon>Hymenobacteraceae</taxon>
        <taxon>Pontibacter</taxon>
    </lineage>
</organism>
<keyword evidence="2" id="KW-1185">Reference proteome</keyword>
<dbReference type="SUPFAM" id="SSF56801">
    <property type="entry name" value="Acetyl-CoA synthetase-like"/>
    <property type="match status" value="1"/>
</dbReference>
<dbReference type="PANTHER" id="PTHR36932">
    <property type="entry name" value="CAPSULAR POLYSACCHARIDE BIOSYNTHESIS PROTEIN"/>
    <property type="match status" value="1"/>
</dbReference>
<accession>A0ABV1RVT0</accession>
<dbReference type="InterPro" id="IPR053158">
    <property type="entry name" value="CapK_Type1_Caps_Biosynth"/>
</dbReference>
<protein>
    <recommendedName>
        <fullName evidence="3">Phenylacetate--CoA ligase family protein</fullName>
    </recommendedName>
</protein>
<dbReference type="Gene3D" id="3.40.50.12780">
    <property type="entry name" value="N-terminal domain of ligase-like"/>
    <property type="match status" value="1"/>
</dbReference>
<dbReference type="RefSeq" id="WP_350412965.1">
    <property type="nucleotide sequence ID" value="NZ_JBEOKT010000011.1"/>
</dbReference>
<evidence type="ECO:0008006" key="3">
    <source>
        <dbReference type="Google" id="ProtNLM"/>
    </source>
</evidence>
<sequence>MSLAVFFKNNLKNIPPHIGTLINKVPYSYRPGLGKIYEKRKAEIETFDTSKDVLKLKEFIFTRMYEITNYAYHNIPFYKEYYDTHNFIPASLRCFGDLQKIPIVNKGILRNYNVEQRSALRKSRYIVNTGGSSGTPFSLYIEPESMGHEWAHMHHIWGKLNYKPSDLKLVFGGRSDLKELVEYDVIRNHFAVDIYASYSDVSKKLKKVLTKYEIKYLHGYPSSIYDFAVYCRDYDTELKEKLSNMLVGAFLGSEYPQPHYRKVIEDTFGVKSISWYGHTERCVLAYEKNAPFVYAPFQTYGFTEAVESDEDHNLVSTNYYNYASPLIRYNTEDIISDLTYEGEILNSFKITKGREGEFVIDKSGKKINLTGLIFGRHHDLFNFSKFIQVKQIEKGKIEINFVSETLREEEAERLFDTRNLNFEVKFVKRIEPYRTSSGKINLLVK</sequence>
<evidence type="ECO:0000313" key="2">
    <source>
        <dbReference type="Proteomes" id="UP001476807"/>
    </source>
</evidence>
<dbReference type="Proteomes" id="UP001476807">
    <property type="component" value="Unassembled WGS sequence"/>
</dbReference>
<name>A0ABV1RVT0_9BACT</name>
<evidence type="ECO:0000313" key="1">
    <source>
        <dbReference type="EMBL" id="MER2998501.1"/>
    </source>
</evidence>
<dbReference type="PANTHER" id="PTHR36932:SF1">
    <property type="entry name" value="CAPSULAR POLYSACCHARIDE BIOSYNTHESIS PROTEIN"/>
    <property type="match status" value="1"/>
</dbReference>
<proteinExistence type="predicted"/>
<reference evidence="1 2" key="1">
    <citation type="submission" date="2024-06" db="EMBL/GenBank/DDBJ databases">
        <title>Pontibacter populi HYL7-15.</title>
        <authorList>
            <person name="Kim M.K."/>
        </authorList>
    </citation>
    <scope>NUCLEOTIDE SEQUENCE [LARGE SCALE GENOMIC DNA]</scope>
    <source>
        <strain evidence="1 2">HYL7-15</strain>
    </source>
</reference>
<dbReference type="InterPro" id="IPR042099">
    <property type="entry name" value="ANL_N_sf"/>
</dbReference>
<comment type="caution">
    <text evidence="1">The sequence shown here is derived from an EMBL/GenBank/DDBJ whole genome shotgun (WGS) entry which is preliminary data.</text>
</comment>
<dbReference type="EMBL" id="JBEOKT010000011">
    <property type="protein sequence ID" value="MER2998501.1"/>
    <property type="molecule type" value="Genomic_DNA"/>
</dbReference>